<dbReference type="InterPro" id="IPR032710">
    <property type="entry name" value="NTF2-like_dom_sf"/>
</dbReference>
<evidence type="ECO:0000313" key="3">
    <source>
        <dbReference type="Proteomes" id="UP000325684"/>
    </source>
</evidence>
<reference evidence="2 3" key="1">
    <citation type="journal article" date="2019" name="Microorganisms">
        <title>Genome Insights into the Novel Species Microvirga brassicacearum, a Rapeseed Endophyte with Biotechnological Potential.</title>
        <authorList>
            <person name="Jimenez-Gomez A."/>
            <person name="Saati-Santamaria Z."/>
            <person name="Igual J.M."/>
            <person name="Rivas R."/>
            <person name="Mateos P.F."/>
            <person name="Garcia-Fraile P."/>
        </authorList>
    </citation>
    <scope>NUCLEOTIDE SEQUENCE [LARGE SCALE GENOMIC DNA]</scope>
    <source>
        <strain evidence="2 3">CDVBN77</strain>
    </source>
</reference>
<comment type="caution">
    <text evidence="2">The sequence shown here is derived from an EMBL/GenBank/DDBJ whole genome shotgun (WGS) entry which is preliminary data.</text>
</comment>
<feature type="domain" description="SnoaL-like" evidence="1">
    <location>
        <begin position="12"/>
        <end position="131"/>
    </location>
</feature>
<dbReference type="InterPro" id="IPR037401">
    <property type="entry name" value="SnoaL-like"/>
</dbReference>
<dbReference type="EMBL" id="VCMV01000013">
    <property type="protein sequence ID" value="KAB0267486.1"/>
    <property type="molecule type" value="Genomic_DNA"/>
</dbReference>
<dbReference type="OrthoDB" id="581683at2"/>
<proteinExistence type="predicted"/>
<dbReference type="Pfam" id="PF13577">
    <property type="entry name" value="SnoaL_4"/>
    <property type="match status" value="1"/>
</dbReference>
<sequence>MSGQTEDLLLGVALRRVAERYAYAADLGDGDLFAAQFVDDGVLESPRGLFEGRAALVAVPALLRARYAETFHAVHNQVVHPAGEGAEAVTYCIARHFWHGEAGDLLCYEMTIRYLDLFARETGQWRLSRRRLVVLGTRTFPMEAAAPFAQRD</sequence>
<dbReference type="Gene3D" id="3.10.450.50">
    <property type="match status" value="1"/>
</dbReference>
<dbReference type="SUPFAM" id="SSF54427">
    <property type="entry name" value="NTF2-like"/>
    <property type="match status" value="1"/>
</dbReference>
<organism evidence="2 3">
    <name type="scientific">Microvirga brassicacearum</name>
    <dbReference type="NCBI Taxonomy" id="2580413"/>
    <lineage>
        <taxon>Bacteria</taxon>
        <taxon>Pseudomonadati</taxon>
        <taxon>Pseudomonadota</taxon>
        <taxon>Alphaproteobacteria</taxon>
        <taxon>Hyphomicrobiales</taxon>
        <taxon>Methylobacteriaceae</taxon>
        <taxon>Microvirga</taxon>
    </lineage>
</organism>
<accession>A0A5N3PCJ7</accession>
<gene>
    <name evidence="2" type="ORF">FEZ63_09280</name>
</gene>
<keyword evidence="3" id="KW-1185">Reference proteome</keyword>
<evidence type="ECO:0000259" key="1">
    <source>
        <dbReference type="Pfam" id="PF13577"/>
    </source>
</evidence>
<dbReference type="AlphaFoldDB" id="A0A5N3PCJ7"/>
<dbReference type="Proteomes" id="UP000325684">
    <property type="component" value="Unassembled WGS sequence"/>
</dbReference>
<evidence type="ECO:0000313" key="2">
    <source>
        <dbReference type="EMBL" id="KAB0267486.1"/>
    </source>
</evidence>
<name>A0A5N3PCJ7_9HYPH</name>
<protein>
    <submittedName>
        <fullName evidence="2">Nuclear transport factor 2 family protein</fullName>
    </submittedName>
</protein>
<dbReference type="RefSeq" id="WP_150943587.1">
    <property type="nucleotide sequence ID" value="NZ_VCMV01000013.1"/>
</dbReference>